<gene>
    <name evidence="2" type="ORF">BCR33DRAFT_716096</name>
</gene>
<organism evidence="2 3">
    <name type="scientific">Rhizoclosmatium globosum</name>
    <dbReference type="NCBI Taxonomy" id="329046"/>
    <lineage>
        <taxon>Eukaryota</taxon>
        <taxon>Fungi</taxon>
        <taxon>Fungi incertae sedis</taxon>
        <taxon>Chytridiomycota</taxon>
        <taxon>Chytridiomycota incertae sedis</taxon>
        <taxon>Chytridiomycetes</taxon>
        <taxon>Chytridiales</taxon>
        <taxon>Chytriomycetaceae</taxon>
        <taxon>Rhizoclosmatium</taxon>
    </lineage>
</organism>
<protein>
    <recommendedName>
        <fullName evidence="1">VHS domain-containing protein</fullName>
    </recommendedName>
</protein>
<accession>A0A1Y2CGQ1</accession>
<comment type="caution">
    <text evidence="2">The sequence shown here is derived from an EMBL/GenBank/DDBJ whole genome shotgun (WGS) entry which is preliminary data.</text>
</comment>
<name>A0A1Y2CGQ1_9FUNG</name>
<evidence type="ECO:0000259" key="1">
    <source>
        <dbReference type="PROSITE" id="PS50179"/>
    </source>
</evidence>
<dbReference type="GO" id="GO:0007034">
    <property type="term" value="P:vacuolar transport"/>
    <property type="evidence" value="ECO:0007669"/>
    <property type="project" value="UniProtKB-ARBA"/>
</dbReference>
<dbReference type="GO" id="GO:0043130">
    <property type="term" value="F:ubiquitin binding"/>
    <property type="evidence" value="ECO:0007669"/>
    <property type="project" value="InterPro"/>
</dbReference>
<dbReference type="SUPFAM" id="SSF48464">
    <property type="entry name" value="ENTH/VHS domain"/>
    <property type="match status" value="1"/>
</dbReference>
<reference evidence="2 3" key="1">
    <citation type="submission" date="2016-07" db="EMBL/GenBank/DDBJ databases">
        <title>Pervasive Adenine N6-methylation of Active Genes in Fungi.</title>
        <authorList>
            <consortium name="DOE Joint Genome Institute"/>
            <person name="Mondo S.J."/>
            <person name="Dannebaum R.O."/>
            <person name="Kuo R.C."/>
            <person name="Labutti K."/>
            <person name="Haridas S."/>
            <person name="Kuo A."/>
            <person name="Salamov A."/>
            <person name="Ahrendt S.R."/>
            <person name="Lipzen A."/>
            <person name="Sullivan W."/>
            <person name="Andreopoulos W.B."/>
            <person name="Clum A."/>
            <person name="Lindquist E."/>
            <person name="Daum C."/>
            <person name="Ramamoorthy G.K."/>
            <person name="Gryganskyi A."/>
            <person name="Culley D."/>
            <person name="Magnuson J.K."/>
            <person name="James T.Y."/>
            <person name="O'Malley M.A."/>
            <person name="Stajich J.E."/>
            <person name="Spatafora J.W."/>
            <person name="Visel A."/>
            <person name="Grigoriev I.V."/>
        </authorList>
    </citation>
    <scope>NUCLEOTIDE SEQUENCE [LARGE SCALE GENOMIC DNA]</scope>
    <source>
        <strain evidence="2 3">JEL800</strain>
    </source>
</reference>
<dbReference type="EMBL" id="MCGO01000018">
    <property type="protein sequence ID" value="ORY46097.1"/>
    <property type="molecule type" value="Genomic_DNA"/>
</dbReference>
<evidence type="ECO:0000313" key="2">
    <source>
        <dbReference type="EMBL" id="ORY46097.1"/>
    </source>
</evidence>
<feature type="domain" description="VHS" evidence="1">
    <location>
        <begin position="60"/>
        <end position="202"/>
    </location>
</feature>
<proteinExistence type="predicted"/>
<evidence type="ECO:0000313" key="3">
    <source>
        <dbReference type="Proteomes" id="UP000193642"/>
    </source>
</evidence>
<keyword evidence="3" id="KW-1185">Reference proteome</keyword>
<dbReference type="InterPro" id="IPR008942">
    <property type="entry name" value="ENTH_VHS"/>
</dbReference>
<dbReference type="OrthoDB" id="2150276at2759"/>
<dbReference type="AlphaFoldDB" id="A0A1Y2CGQ1"/>
<dbReference type="InterPro" id="IPR002014">
    <property type="entry name" value="VHS_dom"/>
</dbReference>
<dbReference type="PROSITE" id="PS50179">
    <property type="entry name" value="VHS"/>
    <property type="match status" value="1"/>
</dbReference>
<dbReference type="GO" id="GO:0016192">
    <property type="term" value="P:vesicle-mediated transport"/>
    <property type="evidence" value="ECO:0007669"/>
    <property type="project" value="UniProtKB-ARBA"/>
</dbReference>
<dbReference type="Proteomes" id="UP000193642">
    <property type="component" value="Unassembled WGS sequence"/>
</dbReference>
<dbReference type="GO" id="GO:0035091">
    <property type="term" value="F:phosphatidylinositol binding"/>
    <property type="evidence" value="ECO:0007669"/>
    <property type="project" value="InterPro"/>
</dbReference>
<dbReference type="Gene3D" id="1.25.40.90">
    <property type="match status" value="1"/>
</dbReference>
<sequence>MSTLKEKFEAWASQNVNELPPTGILYGTVPLLAPTGGSFGVSGDCRMRPQGEIADAVINASDPALSSVPVQFVFDIVEEIKKGYTSTSPGAAALEAAKAIFHKLYSPDSVRIERTLIVLDILYKNAGIIFVNAFAIHVHLFRNFIERKETTQANVELAMRLVAEWQTVEVDKTYPLLKGSSDPLIKIHLLFDNMVKANYPFTEKHLLGIPQDRLNKLKKRGFSFGISDPTVSFSTYKDGFHTA</sequence>